<keyword evidence="1" id="KW-0472">Membrane</keyword>
<keyword evidence="3" id="KW-1185">Reference proteome</keyword>
<evidence type="ECO:0000313" key="3">
    <source>
        <dbReference type="Proteomes" id="UP001205337"/>
    </source>
</evidence>
<proteinExistence type="predicted"/>
<feature type="transmembrane region" description="Helical" evidence="1">
    <location>
        <begin position="75"/>
        <end position="96"/>
    </location>
</feature>
<keyword evidence="1" id="KW-1133">Transmembrane helix</keyword>
<feature type="transmembrane region" description="Helical" evidence="1">
    <location>
        <begin position="7"/>
        <end position="29"/>
    </location>
</feature>
<gene>
    <name evidence="2" type="ORF">NUH29_12605</name>
</gene>
<evidence type="ECO:0000313" key="2">
    <source>
        <dbReference type="EMBL" id="MCS0500388.1"/>
    </source>
</evidence>
<dbReference type="RefSeq" id="WP_258799547.1">
    <property type="nucleotide sequence ID" value="NZ_JANTHX010000008.1"/>
</dbReference>
<protein>
    <submittedName>
        <fullName evidence="2">Uncharacterized protein</fullName>
    </submittedName>
</protein>
<evidence type="ECO:0000256" key="1">
    <source>
        <dbReference type="SAM" id="Phobius"/>
    </source>
</evidence>
<feature type="transmembrane region" description="Helical" evidence="1">
    <location>
        <begin position="102"/>
        <end position="121"/>
    </location>
</feature>
<accession>A0ABT1ZI56</accession>
<dbReference type="EMBL" id="JANTHX010000008">
    <property type="protein sequence ID" value="MCS0500388.1"/>
    <property type="molecule type" value="Genomic_DNA"/>
</dbReference>
<name>A0ABT1ZI56_9MICO</name>
<keyword evidence="1" id="KW-0812">Transmembrane</keyword>
<reference evidence="2 3" key="1">
    <citation type="submission" date="2022-08" db="EMBL/GenBank/DDBJ databases">
        <authorList>
            <person name="Li F."/>
        </authorList>
    </citation>
    <scope>NUCLEOTIDE SEQUENCE [LARGE SCALE GENOMIC DNA]</scope>
    <source>
        <strain evidence="2 3">10F1B-8-1</strain>
    </source>
</reference>
<dbReference type="Proteomes" id="UP001205337">
    <property type="component" value="Unassembled WGS sequence"/>
</dbReference>
<feature type="transmembrane region" description="Helical" evidence="1">
    <location>
        <begin position="35"/>
        <end position="54"/>
    </location>
</feature>
<comment type="caution">
    <text evidence="2">The sequence shown here is derived from an EMBL/GenBank/DDBJ whole genome shotgun (WGS) entry which is preliminary data.</text>
</comment>
<organism evidence="2 3">
    <name type="scientific">Protaetiibacter mangrovi</name>
    <dbReference type="NCBI Taxonomy" id="2970926"/>
    <lineage>
        <taxon>Bacteria</taxon>
        <taxon>Bacillati</taxon>
        <taxon>Actinomycetota</taxon>
        <taxon>Actinomycetes</taxon>
        <taxon>Micrococcales</taxon>
        <taxon>Microbacteriaceae</taxon>
        <taxon>Protaetiibacter</taxon>
    </lineage>
</organism>
<sequence length="149" mass="16028">MRIVRGFSKVLFVLSWIVSGMVVEVTLVYATGDGFLVFSIAYTLLFLIVGVRTFRGRGEPVGPPRAWWRATATSLSSFGIGTALAVFAILAAVSMALSPGPWPGRSVALIVFACAVAAFFLHSGFRLRSAPPKPLHADLDPRAARVTYE</sequence>